<feature type="region of interest" description="Disordered" evidence="1">
    <location>
        <begin position="975"/>
        <end position="1008"/>
    </location>
</feature>
<organism evidence="2 3">
    <name type="scientific">Pinctada imbricata</name>
    <name type="common">Atlantic pearl-oyster</name>
    <name type="synonym">Pinctada martensii</name>
    <dbReference type="NCBI Taxonomy" id="66713"/>
    <lineage>
        <taxon>Eukaryota</taxon>
        <taxon>Metazoa</taxon>
        <taxon>Spiralia</taxon>
        <taxon>Lophotrochozoa</taxon>
        <taxon>Mollusca</taxon>
        <taxon>Bivalvia</taxon>
        <taxon>Autobranchia</taxon>
        <taxon>Pteriomorphia</taxon>
        <taxon>Pterioida</taxon>
        <taxon>Pterioidea</taxon>
        <taxon>Pteriidae</taxon>
        <taxon>Pinctada</taxon>
    </lineage>
</organism>
<feature type="compositionally biased region" description="Low complexity" evidence="1">
    <location>
        <begin position="388"/>
        <end position="401"/>
    </location>
</feature>
<feature type="region of interest" description="Disordered" evidence="1">
    <location>
        <begin position="218"/>
        <end position="274"/>
    </location>
</feature>
<feature type="region of interest" description="Disordered" evidence="1">
    <location>
        <begin position="293"/>
        <end position="327"/>
    </location>
</feature>
<feature type="region of interest" description="Disordered" evidence="1">
    <location>
        <begin position="925"/>
        <end position="948"/>
    </location>
</feature>
<feature type="region of interest" description="Disordered" evidence="1">
    <location>
        <begin position="1"/>
        <end position="45"/>
    </location>
</feature>
<feature type="compositionally biased region" description="Polar residues" evidence="1">
    <location>
        <begin position="862"/>
        <end position="883"/>
    </location>
</feature>
<feature type="region of interest" description="Disordered" evidence="1">
    <location>
        <begin position="341"/>
        <end position="633"/>
    </location>
</feature>
<feature type="compositionally biased region" description="Polar residues" evidence="1">
    <location>
        <begin position="980"/>
        <end position="989"/>
    </location>
</feature>
<reference evidence="2" key="1">
    <citation type="submission" date="2019-08" db="EMBL/GenBank/DDBJ databases">
        <title>The improved chromosome-level genome for the pearl oyster Pinctada fucata martensii using PacBio sequencing and Hi-C.</title>
        <authorList>
            <person name="Zheng Z."/>
        </authorList>
    </citation>
    <scope>NUCLEOTIDE SEQUENCE</scope>
    <source>
        <strain evidence="2">ZZ-2019</strain>
        <tissue evidence="2">Adductor muscle</tissue>
    </source>
</reference>
<evidence type="ECO:0000313" key="3">
    <source>
        <dbReference type="Proteomes" id="UP001186944"/>
    </source>
</evidence>
<feature type="region of interest" description="Disordered" evidence="1">
    <location>
        <begin position="127"/>
        <end position="150"/>
    </location>
</feature>
<evidence type="ECO:0000256" key="1">
    <source>
        <dbReference type="SAM" id="MobiDB-lite"/>
    </source>
</evidence>
<protein>
    <submittedName>
        <fullName evidence="2">Uncharacterized protein</fullName>
    </submittedName>
</protein>
<feature type="compositionally biased region" description="Polar residues" evidence="1">
    <location>
        <begin position="770"/>
        <end position="780"/>
    </location>
</feature>
<feature type="compositionally biased region" description="Polar residues" evidence="1">
    <location>
        <begin position="420"/>
        <end position="437"/>
    </location>
</feature>
<dbReference type="AlphaFoldDB" id="A0AA88XWD8"/>
<dbReference type="EMBL" id="VSWD01000009">
    <property type="protein sequence ID" value="KAK3093122.1"/>
    <property type="molecule type" value="Genomic_DNA"/>
</dbReference>
<feature type="compositionally biased region" description="Basic and acidic residues" evidence="1">
    <location>
        <begin position="474"/>
        <end position="497"/>
    </location>
</feature>
<name>A0AA88XWD8_PINIB</name>
<sequence length="1048" mass="115301">MSSTTIQQQKDSADKSRKPEQDVSKNVPPPTNSKTSEGIHVKSKAIPGVNFKPNFIKPPLGTEKQEENLPLLTRNEENLKPNVKIHVEPQKTLDENWNDEIEEFCIPVNTPTTFDKYVKWQNMEKAAEEKEGRNMKRSQPTKSAQKSEAKFTDTLIKQNVTEKALPVAKVQVPNNLAPKQGKQPEPNAMDRIEELREVNSSKIKTTESLLKPVVNKPAMLPPKSVPIRSGFGPFTKKTTQNNADTKIADNKPVTKPFPSNVPKKEPSTVHHVVKKSSEDWDTEVYDEKVVEISRSRSENQRDACTAPAAGNEERAQYAPTTIPETGDGVITKTVEKLEASANPTVKEATEIQQPCSSREKLTVEEEPSVDNTALKALDEKLDQILQMKAKSTSKPPGKGSSMLDKMSKIGMNPNPINKKVGNSNTLNTSILPLQTESNDQKSSKPTFRQRPMKSVSKHSPLSQLANSMAQSAQKVDDNKDSTEKADQPLVAERRMDTLTKSSESLPTKDEVTTPHSSDTKEDHRLPALKQLSQANHTRYNDYQHLPRMPRVAESMAQKKDDQQSVSQLRRPQTLAETLPPTAKLESAPQPSVTQSEEARSTSHTNTSTSTTNTSTTGPTPQVPNPSSAVPGLPPHLAQAYLQYLQQSTMETAAASMGVLPNLLSLPLLPTLGAGLFPGMMPLANPLLPLAPFMGMPCNLMPSLGTVPPTLSNITQPGNQNITQLLNQNITQPVNQNLTQPANQNLTQPANQNLTQPVNQNISQPSNQNIAQPVNQNTNNSGTVQSLHIEAMIETVDKKEATPQNVKKNEPSQNEASGTTSNNSKTIPDRQREVTPEEFWLSELTSRVKDSQKAEAGDGKSACGSSPNEAENNIKLKSQTNHGEQVNPPACSVQSSVLSATPASKQSEPQLQDEAILSYRVSPTRTLAPNQTQQEPTAESNHITSDASHPLTNHILSKGNQDDKNSDILYRRSMGPKMAESHSTGGSRNNPYARRQISGQGTSSMQIPDLLRKKKEQTMRVQEMLNKLQKTQKQFNQQDLDDNPVERWA</sequence>
<evidence type="ECO:0000313" key="2">
    <source>
        <dbReference type="EMBL" id="KAK3093122.1"/>
    </source>
</evidence>
<comment type="caution">
    <text evidence="2">The sequence shown here is derived from an EMBL/GenBank/DDBJ whole genome shotgun (WGS) entry which is preliminary data.</text>
</comment>
<feature type="compositionally biased region" description="Basic and acidic residues" evidence="1">
    <location>
        <begin position="506"/>
        <end position="525"/>
    </location>
</feature>
<feature type="compositionally biased region" description="Polar residues" evidence="1">
    <location>
        <begin position="996"/>
        <end position="1005"/>
    </location>
</feature>
<feature type="compositionally biased region" description="Basic and acidic residues" evidence="1">
    <location>
        <begin position="845"/>
        <end position="857"/>
    </location>
</feature>
<feature type="compositionally biased region" description="Low complexity" evidence="1">
    <location>
        <begin position="755"/>
        <end position="769"/>
    </location>
</feature>
<feature type="compositionally biased region" description="Polar residues" evidence="1">
    <location>
        <begin position="801"/>
        <end position="825"/>
    </location>
</feature>
<feature type="compositionally biased region" description="Polar residues" evidence="1">
    <location>
        <begin position="1"/>
        <end position="10"/>
    </location>
</feature>
<feature type="compositionally biased region" description="Low complexity" evidence="1">
    <location>
        <begin position="601"/>
        <end position="616"/>
    </location>
</feature>
<feature type="region of interest" description="Disordered" evidence="1">
    <location>
        <begin position="796"/>
        <end position="911"/>
    </location>
</feature>
<feature type="region of interest" description="Disordered" evidence="1">
    <location>
        <begin position="1026"/>
        <end position="1048"/>
    </location>
</feature>
<gene>
    <name evidence="2" type="ORF">FSP39_011368</name>
</gene>
<feature type="compositionally biased region" description="Basic and acidic residues" evidence="1">
    <location>
        <begin position="11"/>
        <end position="23"/>
    </location>
</feature>
<feature type="region of interest" description="Disordered" evidence="1">
    <location>
        <begin position="755"/>
        <end position="780"/>
    </location>
</feature>
<dbReference type="Proteomes" id="UP001186944">
    <property type="component" value="Unassembled WGS sequence"/>
</dbReference>
<keyword evidence="3" id="KW-1185">Reference proteome</keyword>
<feature type="compositionally biased region" description="Polar residues" evidence="1">
    <location>
        <begin position="457"/>
        <end position="473"/>
    </location>
</feature>
<feature type="compositionally biased region" description="Polar residues" evidence="1">
    <location>
        <begin position="1027"/>
        <end position="1037"/>
    </location>
</feature>
<feature type="compositionally biased region" description="Polar residues" evidence="1">
    <location>
        <begin position="891"/>
        <end position="909"/>
    </location>
</feature>
<accession>A0AA88XWD8</accession>
<proteinExistence type="predicted"/>